<feature type="transmembrane region" description="Helical" evidence="2">
    <location>
        <begin position="206"/>
        <end position="224"/>
    </location>
</feature>
<keyword evidence="2" id="KW-0812">Transmembrane</keyword>
<comment type="caution">
    <text evidence="4">The sequence shown here is derived from an EMBL/GenBank/DDBJ whole genome shotgun (WGS) entry which is preliminary data.</text>
</comment>
<dbReference type="AlphaFoldDB" id="A0A2H0FLF9"/>
<evidence type="ECO:0000256" key="2">
    <source>
        <dbReference type="SAM" id="Phobius"/>
    </source>
</evidence>
<dbReference type="Proteomes" id="UP000230778">
    <property type="component" value="Unassembled WGS sequence"/>
</dbReference>
<dbReference type="Gene3D" id="1.10.287.1490">
    <property type="match status" value="1"/>
</dbReference>
<gene>
    <name evidence="4" type="ORF">COW72_00135</name>
</gene>
<keyword evidence="2" id="KW-1133">Transmembrane helix</keyword>
<organism evidence="4 5">
    <name type="scientific">Candidatus Nealsonbacteria bacterium CG18_big_fil_WC_8_21_14_2_50_37_10</name>
    <dbReference type="NCBI Taxonomy" id="1974717"/>
    <lineage>
        <taxon>Bacteria</taxon>
        <taxon>Candidatus Nealsoniibacteriota</taxon>
    </lineage>
</organism>
<name>A0A2H0FLF9_9BACT</name>
<evidence type="ECO:0000313" key="5">
    <source>
        <dbReference type="Proteomes" id="UP000230778"/>
    </source>
</evidence>
<keyword evidence="2" id="KW-0472">Membrane</keyword>
<feature type="domain" description="Tyrosine-protein kinase G-rich" evidence="3">
    <location>
        <begin position="183"/>
        <end position="226"/>
    </location>
</feature>
<evidence type="ECO:0000259" key="3">
    <source>
        <dbReference type="Pfam" id="PF13807"/>
    </source>
</evidence>
<evidence type="ECO:0000313" key="4">
    <source>
        <dbReference type="EMBL" id="PIQ07472.1"/>
    </source>
</evidence>
<keyword evidence="1" id="KW-0175">Coiled coil</keyword>
<feature type="non-terminal residue" evidence="4">
    <location>
        <position position="1"/>
    </location>
</feature>
<dbReference type="GO" id="GO:0004713">
    <property type="term" value="F:protein tyrosine kinase activity"/>
    <property type="evidence" value="ECO:0007669"/>
    <property type="project" value="TreeGrafter"/>
</dbReference>
<proteinExistence type="predicted"/>
<dbReference type="SUPFAM" id="SSF57997">
    <property type="entry name" value="Tropomyosin"/>
    <property type="match status" value="1"/>
</dbReference>
<dbReference type="Pfam" id="PF13807">
    <property type="entry name" value="GNVR"/>
    <property type="match status" value="1"/>
</dbReference>
<protein>
    <recommendedName>
        <fullName evidence="3">Tyrosine-protein kinase G-rich domain-containing protein</fullName>
    </recommendedName>
</protein>
<dbReference type="EMBL" id="PCUC01000007">
    <property type="protein sequence ID" value="PIQ07472.1"/>
    <property type="molecule type" value="Genomic_DNA"/>
</dbReference>
<feature type="coiled-coil region" evidence="1">
    <location>
        <begin position="57"/>
        <end position="180"/>
    </location>
</feature>
<dbReference type="PANTHER" id="PTHR32309">
    <property type="entry name" value="TYROSINE-PROTEIN KINASE"/>
    <property type="match status" value="1"/>
</dbReference>
<evidence type="ECO:0000256" key="1">
    <source>
        <dbReference type="SAM" id="Coils"/>
    </source>
</evidence>
<accession>A0A2H0FLF9</accession>
<dbReference type="InterPro" id="IPR032807">
    <property type="entry name" value="GNVR"/>
</dbReference>
<dbReference type="InterPro" id="IPR050445">
    <property type="entry name" value="Bact_polysacc_biosynth/exp"/>
</dbReference>
<dbReference type="GO" id="GO:0005886">
    <property type="term" value="C:plasma membrane"/>
    <property type="evidence" value="ECO:0007669"/>
    <property type="project" value="TreeGrafter"/>
</dbReference>
<sequence>YPKIKVENPKDTRLISLAIESAEPPKAQNILGEINNLIIAEHQEKIKTKKELIGQDIKTTEDKIKLAESDIEKTKNKIEPINEDIKRIENKIANAEEEKENLEAKVDALQKVLPYQQDPGTQFALFDTKEKLANKKQEIENLYLTINSLKRSKEDLDVQINSIKTSIESLNAQINALKASLDEIKPTQVIKSPTVSEKPVKPNKKLNIIIAGILGLFVGVFLAFSQEWWEKSKV</sequence>
<dbReference type="PANTHER" id="PTHR32309:SF13">
    <property type="entry name" value="FERRIC ENTEROBACTIN TRANSPORT PROTEIN FEPE"/>
    <property type="match status" value="1"/>
</dbReference>
<reference evidence="4 5" key="1">
    <citation type="submission" date="2017-09" db="EMBL/GenBank/DDBJ databases">
        <title>Depth-based differentiation of microbial function through sediment-hosted aquifers and enrichment of novel symbionts in the deep terrestrial subsurface.</title>
        <authorList>
            <person name="Probst A.J."/>
            <person name="Ladd B."/>
            <person name="Jarett J.K."/>
            <person name="Geller-Mcgrath D.E."/>
            <person name="Sieber C.M."/>
            <person name="Emerson J.B."/>
            <person name="Anantharaman K."/>
            <person name="Thomas B.C."/>
            <person name="Malmstrom R."/>
            <person name="Stieglmeier M."/>
            <person name="Klingl A."/>
            <person name="Woyke T."/>
            <person name="Ryan C.M."/>
            <person name="Banfield J.F."/>
        </authorList>
    </citation>
    <scope>NUCLEOTIDE SEQUENCE [LARGE SCALE GENOMIC DNA]</scope>
    <source>
        <strain evidence="4">CG18_big_fil_WC_8_21_14_2_50_37_10</strain>
    </source>
</reference>